<dbReference type="Gene3D" id="2.60.40.2810">
    <property type="match status" value="1"/>
</dbReference>
<dbReference type="InterPro" id="IPR019960">
    <property type="entry name" value="T1SS_VCA0849"/>
</dbReference>
<evidence type="ECO:0000313" key="2">
    <source>
        <dbReference type="EMBL" id="MCK9689636.1"/>
    </source>
</evidence>
<dbReference type="PROSITE" id="PS00330">
    <property type="entry name" value="HEMOLYSIN_CALCIUM"/>
    <property type="match status" value="1"/>
</dbReference>
<gene>
    <name evidence="2" type="ORF">LPC04_28285</name>
</gene>
<reference evidence="2" key="1">
    <citation type="submission" date="2021-11" db="EMBL/GenBank/DDBJ databases">
        <title>BS-T2-15 a new species belonging to the Comamonadaceae family isolated from the soil of a French oak forest.</title>
        <authorList>
            <person name="Mieszkin S."/>
            <person name="Alain K."/>
        </authorList>
    </citation>
    <scope>NUCLEOTIDE SEQUENCE</scope>
    <source>
        <strain evidence="2">BS-T2-15</strain>
    </source>
</reference>
<feature type="compositionally biased region" description="Polar residues" evidence="1">
    <location>
        <begin position="180"/>
        <end position="197"/>
    </location>
</feature>
<dbReference type="InterPro" id="IPR011049">
    <property type="entry name" value="Serralysin-like_metalloprot_C"/>
</dbReference>
<dbReference type="NCBIfam" id="TIGR03661">
    <property type="entry name" value="T1SS_VCA0849"/>
    <property type="match status" value="1"/>
</dbReference>
<feature type="region of interest" description="Disordered" evidence="1">
    <location>
        <begin position="125"/>
        <end position="204"/>
    </location>
</feature>
<keyword evidence="3" id="KW-1185">Reference proteome</keyword>
<dbReference type="EMBL" id="JAJLJH010000017">
    <property type="protein sequence ID" value="MCK9689636.1"/>
    <property type="molecule type" value="Genomic_DNA"/>
</dbReference>
<dbReference type="PRINTS" id="PR00313">
    <property type="entry name" value="CABNDNGRPT"/>
</dbReference>
<evidence type="ECO:0000256" key="1">
    <source>
        <dbReference type="SAM" id="MobiDB-lite"/>
    </source>
</evidence>
<feature type="region of interest" description="Disordered" evidence="1">
    <location>
        <begin position="559"/>
        <end position="579"/>
    </location>
</feature>
<dbReference type="GO" id="GO:0005509">
    <property type="term" value="F:calcium ion binding"/>
    <property type="evidence" value="ECO:0007669"/>
    <property type="project" value="InterPro"/>
</dbReference>
<dbReference type="PANTHER" id="PTHR34720">
    <property type="entry name" value="MICROCYSTIN DEPENDENT PROTEIN"/>
    <property type="match status" value="1"/>
</dbReference>
<feature type="compositionally biased region" description="Basic and acidic residues" evidence="1">
    <location>
        <begin position="142"/>
        <end position="151"/>
    </location>
</feature>
<dbReference type="RefSeq" id="WP_275685689.1">
    <property type="nucleotide sequence ID" value="NZ_JAJLJH010000017.1"/>
</dbReference>
<evidence type="ECO:0000313" key="3">
    <source>
        <dbReference type="Proteomes" id="UP001139353"/>
    </source>
</evidence>
<sequence length="5264" mass="518871">MSSSSPLNPRPQDALAGHDAKSGVGALQKAAGVHPGEQHLIERGYVPVRQITGKVVGVWGDAHIRHLDGTVTPLHVGDVVKKGEVVLTAQDGIVQLEAHPTTLLAGASDDVERTITQVGNGDIDVVPAAGPNSGGAAGSLEEGLRVGRDSESVTPASLDFNAPAAPPAAPQVQAVAPLQTAPTANPDTESTAANTPVSFDPRANDTSTSGLTITAVAGHAINPATPVTLPQGTVTMNADGSLTFTPNHGFSGSVSFTYTDASGNGATSTSTVTVNVAAPLDHQPVAVADTFAGTEDHAIAGNLAGNDTPSADGGNTWSLASGAAHGSVTVNADGTFSYAPAAHYSGPDSFTYTITDVDGSTSTATVTLNIAPVPAAVADTVTVGENSPSSGNLAANDTASPDGSSVWSLATGAAHGSVVVHADGTYTYTPAAGFHGTDSFTYTITDAAGSTSTATVTLTVTPATPVAAPDVVAALENAPVSGSLAANDTPVAGEANTWTLSGAPSHGTVVVNTDGTYTYTPAPGFAGTDSFTYAVTDGSGQASTATVTLSVAPAQVTASAGSGSVAENGSVSGSVAGDASSVPGDANTFGLGDTHPAHGTVVVNADGSYTYTPTTGYSGTDTFSYVVTDASGATSTATVTLTVTPLSVSAKADTNAGSENSAISGSVAADANAVAGDPNTFSLGATHPAHGSVVVNADGSYTYTPAAGYSGTDAFSYVVTDASGASSTATITLTVNPTPITASPDHATLNENDTVSGNLGGDATVVAGDPNTFKLGTGPAHGTVTVNADGTYTYAPAVGYSGPDSFTYVVTDHSGQTSTATVTLSVTPLAFTAAPDSNSGNENSPISGTVAGDVTQVAGDPSTFKLGTGPAHGTVVVNADGSYTYTPAAGYSGTDHFTYVATDASGQTSTSTVTLTVLPLAVTANADAKSGVENSPISGTVAGDASNVAGDANTFSLGATHPAHGTVVVNADGSYTYTPTTGYSGTDSFSYVVTDASGATSTATVSLTVNALPVTATADAKSGVENSPISGTVAGDVTQVAGDPNTFKLGTGPAHGTVVVNADGSYTYTPAAGYSGTDHFTYVATDASGQTSTSTVTLTVLPLAVTANADAKSGVENSPISGTVAGDASTVAGDANTFSLGVTHPSHGSVVVNADGSYAYTPTTGYSGTDSFSYVVTDASGATSTATVTLTVNALPVTATADAKSGVENSPISGTVAGDASNVAGDANTFSLGTTHPSHGSVVVNADGSYTYTPTTGYSGTDSFSYVVTDASGATSTATVTLTVTPLPIAAKDDTGSSAENGAITGTVAADATAIPGDANTFSLGATHPAHGTVVVNADGSYTYTPTTGYSGTDSFSYVVTDASGATSTATVTLTVTPLPITATADAKTGIENRPISGTLASDATNVAGDPNTFSLGATHPSHGTVVVNADGSYKYTPTTGYSGTDSFSYVVTDASGATSTATVTLTVAPLPITATADAKSGVENSPITGTVAGDASTVTGDANTFSLGATHPSHGSVVVNADGSYTYTPTTGYSGTDSFSYVVTDHSGATSTATVTLTVAPLAISAGPDSKSGNENAPITGSVASDASVVPGDANTFALGGTHPAHGSVVVNADGSYTYTPTNGYVGTDSFSYVVTDASGATSTATVSLSVVALPITAKPDTNSGNENGTITGSLAGDATAIAGDANTFTLGGAHPAHGSVVVNADGSYTYTPTTGYSGTDSFSYVVTDHSGQTSTATVSLTVNPLGYSASPDAKSGNENSPISGSLASDVTQIPGDPSTFSLGTTHPTHGTVVVNAYGSYTYTPTTGYSGTDSFTYVATNASGQVAGATVTLTVNPLPIAATADAKSGVENTTISGSVATDATTIAGDANTFTLGTTHPTHGSVVVNVDGSYTYTPITGYSGTDSFSYIVTDHSGATSTATVTLTVTPAAIAATADSKSGVENTTISGSVASDATTIAGDANTFALGTTHPTHGSVVVNADGSYTYTPSTGYTGTDSFSYIVTDHSGATSTATVTLTVTPAAITATADSKSGVENSTISGSVASDATTIAGDANTFALGATHPTHGSVVVNADGTYTYTPATGYSGSDSFSYIVTDHSGATSTATVTLTVTPLAITATSDTAAGPENSAISGSVASDASTVAGDANTFTLGSTHPAHGSVVVNADGTYTYTPTVGYSGTDSFSYIVTDHSGATSTATVTLTVSPLAITAKNDVASGPENSPISGSVSSDATIIAGDANTFTLGATHPAHGSVVVNADGSYTYTPTTGYSGTDSFSYVVTDHSGATSTATVTLTVTPLAVTAKNDTASGTENAPITGSLASDASTVAGDANTFALGATHPAHGTVVVNTDGTYSYTPTAGYTGTDTFSYVVTDHSGSNSTATVTLTVTPQAITAKNDVASGAENSAISGSVSSDATIVAGDANTFALGATHPAHGSVVVNADGSYTYTPTTGYSGTDSFSYIVTDHSGATSTATVTLTVTPLAITATADSKSGAENSAIGGSLAADASTVAGDANTFTLGSTHPTHGSVVVNADGSYTYTPSNGYTGTDSFSYIVTDHSGATSTATVTLTVTPLPITAKNDSASGQENGTIAGSLAGDATAIAGDANTFTLGGTHPAHGSVVVNADGSYTYTPTTGYSGTDSFSYVVTDHSGQTSTATVSLTVNPLGYSASPDAKSGNENSPISGSLSSDVTQIPGDPSTFSLGATHPAHGTVVVNADGSYTYTPTTGYSGTDSFTYVATNASGQVAGATLTLTVNPLPITATGEAKSVVENGAITGSVASDASTVAGDANTFTLGGTHPAHGSVVVNTDGSYTYTPSTGYIGTDSFSYVVTDHSGATSTATVTLTVTPAAITATADAKSVVENSAITSSVASDASVIAGDANTFTLGATHPTHGTVVVNADGSYTYTPTTGYTGTDSFSYIVTDHSGATSTATVTLTVTPAAITATADSKSGVENTAITGSVASDASVIAGDANTFTLGATHPTHGTVVVNADGSYTYTPTTGYTGTDSFSYIVTDHSGATSTATVTLTVTPAAITATADAKSVVENSAITSSVASDASVVAGDANTFTLGGTHPAHGSVVVNADGSYTYTPTTGYTGTDSFSYIVTDHSGATSTATVTLNVTPAAITATADSKSGVENTAITGSVASDASIVAGDANTFTLGATHPTHGSVVVNADGSYTYTPSTGYTGTDTFSYIVTDHSGATSTATVTLTVTPAAITATADAKSVVENSAITSSVASDASVVAGDANTFTLGATHPTHGSVVVNADGSYTYTPSTGYTGTDSFTYVVTDHSGATSTATVTLTVTPAAITATADSKSGVENTAITGSVASDASTVAGDANTFTLGATHPTHGSVVVNADGSYTYTPSTGYTGTDTFSYVVTDHSGATSTATVTLTVTPAAITAAADSKSVVENSTISASLASDATSVAGDANTFTLGATHPTHGSVVVNADGSYTYTPATGYTGTDTFSYVVTDHSGATSTATVTLTVTPAAITAAADSKSVVENSTISASLASDATTVAGDANTFTLGATHPTHGSVVVNADGSYTYTPTTGYTGTDSFSYVVTDQSGATSTATVTLTVTPAAITAAADSKSVVENSTISASLASDATTIAGDANTFTLGATHPTHGSVVVNADGSYTYTPTTGYTGTDSFSYVVTDHSGATSTATVTLTVTPAAITATADAKSVVENSAITSSVASDASVVAGDANTFTLGGTHPAHGSVVVNADGSYTYTPATGYTGTDSFSYIVTDHSGATSTATVTLTVTPAAITATADAKSVVENSAITSSVASDASAIAGDANTFTLGATHPTHGTVVVNADGSYTYTPTTGYTGTDSFSYIVTDHSGATSTATVTLTVTPAAITATADSKSGVENTTISGSVATDATTVAGDANTFTLGATHPTHGSVVVNADGSYTYTPSIGYTGTDTFSYIVTDHSGATSTSTVTLTVTPATITATADAKSVVENGAITSSVASDATTIAGDANTFTLGATHPTHGSVVVNADGSYTYTPTTGYTGTDTFSYVVTDHSGATSTATVTLTVTPLAITAKNDAASGPENGAISGSVASDAAIVAGDANTFTLGSTHPTHGTVVVNADGTYTYTPTTGYSGTDSFSYVVTDHSGATSTATVTLTVTPLAITAKNDAASGPENSAISGTVASDATTIAGDANTFTLGATHPAHGTVVVNANGSYTYTPATGYSGTDSFSYIVTDHSGATSTATVTLTVTPAAITATADAKSGVENTTINGSVASDATTVAGDANTFSLGATHPTHGSVVVNADGSYTYTPTTGYTGTDSFSYIVTDHSGATSTATVTLTVTPAPITAVADAKSVVENSAITSSVASDASVVAGDANTFTLGTIHPTHGSVVVNADGSYTYTPTTGYTGTDSFSYVVTDHSGATSTATVTLTVTPLAIAAKADTGTGNENAAIAGTLAGDATVIAGDANTFTLGATHPTHGTVVVNTDGTYTYTPTSGYSGSDSFSYVVTDHSGATSTATVTLTVNPINPTANADAFTVTANGPSATLNVKTNDTPVAGETNAWSVKTNPAHGTLTPASDFATSGNFVYTPTAGFTGTDTFTYVITDGSGHTSTATVTLTVAAEKPPVANADTYSTAENTLLVLNGAAGAANHALTTNDTDANGDTLTVTQINGTAIAAGGSVVVTGGTVMEDANGVISFNPTTNYTGNATLTYTISDGHGGTSTANVTISVTAGTDDPTVTAQSLGRWQFNEGTGTSTKDTYNNYTGTLTDLTPAAGGTAPTWVTGHNGTAGTAVNFDGKGGIVSVPLADTAPLTSTGSLSVWFNTTQVGSTIGWSSPSIIGSEHQGDANDIQWGTINNRGQIGLGLGNDPTGVYSTQAVNDGAWHELTITRTVNSDGTSAVSVYIDGVLSNSATLAAQSQIPGGIPANYLAGFGYTNAWQSTTSGGTTTNSDGTTGDVYYKGSLDDAAIYSHALTADQTKAIYLVQNGFENTAVANDGDAIKLAVTDTHATALHVIGLENGMTISDGSGHTVTSTGNSQVIDVTGWTLGSLQLTNVGTGSANLEFDAINTNASTGQSEDTSTYLSVVNGTSLIAGTTGTQTLTATGTTAAYIVAGTGNDTLVGNNADDRLIGGAGNDTITGGNGNDLIEGGAGNNTLTGGGGNDTFRWELADHGTAGTPLVDTINDFSSAAGNKDVLDLRDLLGGENHNGTDPGNIASFLHFDHSGSDTIIHVSTTGGFASGYTSANENETIILKGVDLTSAGTQTDSQIIHQLLTNGQLHLG</sequence>
<accession>A0A9X1YP37</accession>
<dbReference type="Gene3D" id="2.60.120.200">
    <property type="match status" value="1"/>
</dbReference>
<dbReference type="SUPFAM" id="SSF51120">
    <property type="entry name" value="beta-Roll"/>
    <property type="match status" value="1"/>
</dbReference>
<dbReference type="NCBIfam" id="NF012211">
    <property type="entry name" value="tand_rpt_95"/>
    <property type="match status" value="49"/>
</dbReference>
<dbReference type="Gene3D" id="2.60.40.3440">
    <property type="match status" value="48"/>
</dbReference>
<dbReference type="InterPro" id="IPR013320">
    <property type="entry name" value="ConA-like_dom_sf"/>
</dbReference>
<feature type="compositionally biased region" description="Polar residues" evidence="1">
    <location>
        <begin position="2678"/>
        <end position="2693"/>
    </location>
</feature>
<comment type="caution">
    <text evidence="2">The sequence shown here is derived from an EMBL/GenBank/DDBJ whole genome shotgun (WGS) entry which is preliminary data.</text>
</comment>
<dbReference type="PANTHER" id="PTHR34720:SF9">
    <property type="entry name" value="BLR4714 PROTEIN"/>
    <property type="match status" value="1"/>
</dbReference>
<feature type="region of interest" description="Disordered" evidence="1">
    <location>
        <begin position="2671"/>
        <end position="2701"/>
    </location>
</feature>
<feature type="compositionally biased region" description="Low complexity" evidence="1">
    <location>
        <begin position="569"/>
        <end position="579"/>
    </location>
</feature>
<name>A0A9X1YP37_9BURK</name>
<dbReference type="SUPFAM" id="SSF49899">
    <property type="entry name" value="Concanavalin A-like lectins/glucanases"/>
    <property type="match status" value="1"/>
</dbReference>
<dbReference type="Pfam" id="PF00353">
    <property type="entry name" value="HemolysinCabind"/>
    <property type="match status" value="1"/>
</dbReference>
<dbReference type="Proteomes" id="UP001139353">
    <property type="component" value="Unassembled WGS sequence"/>
</dbReference>
<dbReference type="InterPro" id="IPR001343">
    <property type="entry name" value="Hemolysn_Ca-bd"/>
</dbReference>
<dbReference type="InterPro" id="IPR018511">
    <property type="entry name" value="Hemolysin-typ_Ca-bd_CS"/>
</dbReference>
<organism evidence="2 3">
    <name type="scientific">Scleromatobacter humisilvae</name>
    <dbReference type="NCBI Taxonomy" id="2897159"/>
    <lineage>
        <taxon>Bacteria</taxon>
        <taxon>Pseudomonadati</taxon>
        <taxon>Pseudomonadota</taxon>
        <taxon>Betaproteobacteria</taxon>
        <taxon>Burkholderiales</taxon>
        <taxon>Sphaerotilaceae</taxon>
        <taxon>Scleromatobacter</taxon>
    </lineage>
</organism>
<protein>
    <submittedName>
        <fullName evidence="2">Ig-like domain-containing protein</fullName>
    </submittedName>
</protein>
<proteinExistence type="predicted"/>
<dbReference type="Pfam" id="PF17963">
    <property type="entry name" value="Big_9"/>
    <property type="match status" value="49"/>
</dbReference>